<proteinExistence type="predicted"/>
<sequence length="113" mass="11877">MNTRFAALWWAGAVAALAAGAAAQVDAPYGYAVSAMPSAPPAYETAQSHPPVSALPVYAATQGYPDAPAQQVYETMLDRQPAVSTLPGYEMTQDRETVVSSPPGYEMTQDQPA</sequence>
<dbReference type="Proteomes" id="UP001140087">
    <property type="component" value="Unassembled WGS sequence"/>
</dbReference>
<protein>
    <submittedName>
        <fullName evidence="1">Uncharacterized protein</fullName>
    </submittedName>
</protein>
<evidence type="ECO:0000313" key="2">
    <source>
        <dbReference type="Proteomes" id="UP001140087"/>
    </source>
</evidence>
<organism evidence="1 2">
    <name type="scientific">Coemansia helicoidea</name>
    <dbReference type="NCBI Taxonomy" id="1286919"/>
    <lineage>
        <taxon>Eukaryota</taxon>
        <taxon>Fungi</taxon>
        <taxon>Fungi incertae sedis</taxon>
        <taxon>Zoopagomycota</taxon>
        <taxon>Kickxellomycotina</taxon>
        <taxon>Kickxellomycetes</taxon>
        <taxon>Kickxellales</taxon>
        <taxon>Kickxellaceae</taxon>
        <taxon>Coemansia</taxon>
    </lineage>
</organism>
<dbReference type="EMBL" id="JANBUN010002308">
    <property type="protein sequence ID" value="KAJ2795001.1"/>
    <property type="molecule type" value="Genomic_DNA"/>
</dbReference>
<comment type="caution">
    <text evidence="1">The sequence shown here is derived from an EMBL/GenBank/DDBJ whole genome shotgun (WGS) entry which is preliminary data.</text>
</comment>
<name>A0ACC1KU46_9FUNG</name>
<evidence type="ECO:0000313" key="1">
    <source>
        <dbReference type="EMBL" id="KAJ2795001.1"/>
    </source>
</evidence>
<gene>
    <name evidence="1" type="ORF">H4R21_005284</name>
</gene>
<accession>A0ACC1KU46</accession>
<feature type="non-terminal residue" evidence="1">
    <location>
        <position position="113"/>
    </location>
</feature>
<reference evidence="1" key="1">
    <citation type="submission" date="2022-07" db="EMBL/GenBank/DDBJ databases">
        <title>Phylogenomic reconstructions and comparative analyses of Kickxellomycotina fungi.</title>
        <authorList>
            <person name="Reynolds N.K."/>
            <person name="Stajich J.E."/>
            <person name="Barry K."/>
            <person name="Grigoriev I.V."/>
            <person name="Crous P."/>
            <person name="Smith M.E."/>
        </authorList>
    </citation>
    <scope>NUCLEOTIDE SEQUENCE</scope>
    <source>
        <strain evidence="1">BCRC 34780</strain>
    </source>
</reference>
<keyword evidence="2" id="KW-1185">Reference proteome</keyword>